<dbReference type="Proteomes" id="UP000245207">
    <property type="component" value="Unassembled WGS sequence"/>
</dbReference>
<dbReference type="OrthoDB" id="2335225at2759"/>
<sequence>MESKLPICEHLKHQKGARQMNKVLHVLFDREREDNIGDDIYYGKMIQEIQIRVQHRHAIILELQNLGYHRAFFEPLDSLMLAERDDLDEIDFLIERRKTCIRRAAEQSKIMKMLRNYI</sequence>
<protein>
    <submittedName>
        <fullName evidence="1">Uncharacterized protein</fullName>
    </submittedName>
</protein>
<evidence type="ECO:0000313" key="2">
    <source>
        <dbReference type="Proteomes" id="UP000245207"/>
    </source>
</evidence>
<gene>
    <name evidence="1" type="ORF">CTI12_AA569600</name>
</gene>
<proteinExistence type="predicted"/>
<evidence type="ECO:0000313" key="1">
    <source>
        <dbReference type="EMBL" id="PWA39702.1"/>
    </source>
</evidence>
<accession>A0A2U1KSG8</accession>
<keyword evidence="2" id="KW-1185">Reference proteome</keyword>
<dbReference type="AlphaFoldDB" id="A0A2U1KSG8"/>
<dbReference type="EMBL" id="PKPP01014394">
    <property type="protein sequence ID" value="PWA39702.1"/>
    <property type="molecule type" value="Genomic_DNA"/>
</dbReference>
<name>A0A2U1KSG8_ARTAN</name>
<reference evidence="1 2" key="1">
    <citation type="journal article" date="2018" name="Mol. Plant">
        <title>The genome of Artemisia annua provides insight into the evolution of Asteraceae family and artemisinin biosynthesis.</title>
        <authorList>
            <person name="Shen Q."/>
            <person name="Zhang L."/>
            <person name="Liao Z."/>
            <person name="Wang S."/>
            <person name="Yan T."/>
            <person name="Shi P."/>
            <person name="Liu M."/>
            <person name="Fu X."/>
            <person name="Pan Q."/>
            <person name="Wang Y."/>
            <person name="Lv Z."/>
            <person name="Lu X."/>
            <person name="Zhang F."/>
            <person name="Jiang W."/>
            <person name="Ma Y."/>
            <person name="Chen M."/>
            <person name="Hao X."/>
            <person name="Li L."/>
            <person name="Tang Y."/>
            <person name="Lv G."/>
            <person name="Zhou Y."/>
            <person name="Sun X."/>
            <person name="Brodelius P.E."/>
            <person name="Rose J.K.C."/>
            <person name="Tang K."/>
        </authorList>
    </citation>
    <scope>NUCLEOTIDE SEQUENCE [LARGE SCALE GENOMIC DNA]</scope>
    <source>
        <strain evidence="2">cv. Huhao1</strain>
        <tissue evidence="1">Leaf</tissue>
    </source>
</reference>
<comment type="caution">
    <text evidence="1">The sequence shown here is derived from an EMBL/GenBank/DDBJ whole genome shotgun (WGS) entry which is preliminary data.</text>
</comment>
<organism evidence="1 2">
    <name type="scientific">Artemisia annua</name>
    <name type="common">Sweet wormwood</name>
    <dbReference type="NCBI Taxonomy" id="35608"/>
    <lineage>
        <taxon>Eukaryota</taxon>
        <taxon>Viridiplantae</taxon>
        <taxon>Streptophyta</taxon>
        <taxon>Embryophyta</taxon>
        <taxon>Tracheophyta</taxon>
        <taxon>Spermatophyta</taxon>
        <taxon>Magnoliopsida</taxon>
        <taxon>eudicotyledons</taxon>
        <taxon>Gunneridae</taxon>
        <taxon>Pentapetalae</taxon>
        <taxon>asterids</taxon>
        <taxon>campanulids</taxon>
        <taxon>Asterales</taxon>
        <taxon>Asteraceae</taxon>
        <taxon>Asteroideae</taxon>
        <taxon>Anthemideae</taxon>
        <taxon>Artemisiinae</taxon>
        <taxon>Artemisia</taxon>
    </lineage>
</organism>